<dbReference type="InterPro" id="IPR009061">
    <property type="entry name" value="DNA-bd_dom_put_sf"/>
</dbReference>
<dbReference type="KEGG" id="lmoi:VV02_00390"/>
<feature type="domain" description="HTH merR-type" evidence="8">
    <location>
        <begin position="8"/>
        <end position="76"/>
    </location>
</feature>
<keyword evidence="2" id="KW-0479">Metal-binding</keyword>
<keyword evidence="3" id="KW-0408">Iron</keyword>
<dbReference type="GO" id="GO:0046872">
    <property type="term" value="F:metal ion binding"/>
    <property type="evidence" value="ECO:0007669"/>
    <property type="project" value="UniProtKB-KW"/>
</dbReference>
<dbReference type="GO" id="GO:0006979">
    <property type="term" value="P:response to oxidative stress"/>
    <property type="evidence" value="ECO:0007669"/>
    <property type="project" value="InterPro"/>
</dbReference>
<keyword evidence="5" id="KW-0805">Transcription regulation</keyword>
<name>A0A0K1JDB0_9MICO</name>
<evidence type="ECO:0000256" key="2">
    <source>
        <dbReference type="ARBA" id="ARBA00022723"/>
    </source>
</evidence>
<reference evidence="9 10" key="1">
    <citation type="submission" date="2015-03" db="EMBL/GenBank/DDBJ databases">
        <title>Luteipulveratus halotolerans sp. nov., a novel actinobacterium (Dermacoccaceae) from Sarawak, Malaysia.</title>
        <authorList>
            <person name="Juboi H."/>
            <person name="Basik A."/>
            <person name="Shamsul S.S."/>
            <person name="Arnold P."/>
            <person name="Schmitt E.K."/>
            <person name="Sanglier J.-J."/>
            <person name="Yeo T."/>
        </authorList>
    </citation>
    <scope>NUCLEOTIDE SEQUENCE [LARGE SCALE GENOMIC DNA]</scope>
    <source>
        <strain evidence="9 10">MN07-A0370</strain>
    </source>
</reference>
<evidence type="ECO:0000313" key="10">
    <source>
        <dbReference type="Proteomes" id="UP000066480"/>
    </source>
</evidence>
<dbReference type="SUPFAM" id="SSF46955">
    <property type="entry name" value="Putative DNA-binding domain"/>
    <property type="match status" value="1"/>
</dbReference>
<organism evidence="9 10">
    <name type="scientific">Luteipulveratus mongoliensis</name>
    <dbReference type="NCBI Taxonomy" id="571913"/>
    <lineage>
        <taxon>Bacteria</taxon>
        <taxon>Bacillati</taxon>
        <taxon>Actinomycetota</taxon>
        <taxon>Actinomycetes</taxon>
        <taxon>Micrococcales</taxon>
        <taxon>Dermacoccaceae</taxon>
        <taxon>Luteipulveratus</taxon>
    </lineage>
</organism>
<accession>A0A0K1JDB0</accession>
<dbReference type="Gene3D" id="1.10.1660.10">
    <property type="match status" value="1"/>
</dbReference>
<evidence type="ECO:0000259" key="8">
    <source>
        <dbReference type="PROSITE" id="PS50937"/>
    </source>
</evidence>
<evidence type="ECO:0000256" key="3">
    <source>
        <dbReference type="ARBA" id="ARBA00023004"/>
    </source>
</evidence>
<dbReference type="PANTHER" id="PTHR30204:SF0">
    <property type="entry name" value="REDOX-SENSITIVE TRANSCRIPTIONAL ACTIVATOR SOXR"/>
    <property type="match status" value="1"/>
</dbReference>
<evidence type="ECO:0000256" key="7">
    <source>
        <dbReference type="ARBA" id="ARBA00023163"/>
    </source>
</evidence>
<dbReference type="GO" id="GO:0051537">
    <property type="term" value="F:2 iron, 2 sulfur cluster binding"/>
    <property type="evidence" value="ECO:0007669"/>
    <property type="project" value="UniProtKB-KW"/>
</dbReference>
<dbReference type="SMART" id="SM00422">
    <property type="entry name" value="HTH_MERR"/>
    <property type="match status" value="1"/>
</dbReference>
<keyword evidence="4" id="KW-0411">Iron-sulfur</keyword>
<dbReference type="PATRIC" id="fig|571913.6.peg.78"/>
<dbReference type="STRING" id="571913.VV02_00390"/>
<dbReference type="OrthoDB" id="9802944at2"/>
<evidence type="ECO:0000256" key="1">
    <source>
        <dbReference type="ARBA" id="ARBA00022714"/>
    </source>
</evidence>
<proteinExistence type="predicted"/>
<dbReference type="Pfam" id="PF00376">
    <property type="entry name" value="MerR"/>
    <property type="match status" value="1"/>
</dbReference>
<evidence type="ECO:0000256" key="4">
    <source>
        <dbReference type="ARBA" id="ARBA00023014"/>
    </source>
</evidence>
<dbReference type="AlphaFoldDB" id="A0A0K1JDB0"/>
<dbReference type="InterPro" id="IPR047057">
    <property type="entry name" value="MerR_fam"/>
</dbReference>
<evidence type="ECO:0000256" key="6">
    <source>
        <dbReference type="ARBA" id="ARBA00023125"/>
    </source>
</evidence>
<dbReference type="Proteomes" id="UP000066480">
    <property type="component" value="Chromosome"/>
</dbReference>
<dbReference type="NCBIfam" id="TIGR01950">
    <property type="entry name" value="SoxR"/>
    <property type="match status" value="1"/>
</dbReference>
<keyword evidence="6" id="KW-0238">DNA-binding</keyword>
<dbReference type="PANTHER" id="PTHR30204">
    <property type="entry name" value="REDOX-CYCLING DRUG-SENSING TRANSCRIPTIONAL ACTIVATOR SOXR"/>
    <property type="match status" value="1"/>
</dbReference>
<keyword evidence="7" id="KW-0804">Transcription</keyword>
<dbReference type="InterPro" id="IPR000551">
    <property type="entry name" value="MerR-type_HTH_dom"/>
</dbReference>
<dbReference type="RefSeq" id="WP_052589209.1">
    <property type="nucleotide sequence ID" value="NZ_CP011112.1"/>
</dbReference>
<sequence>MSLGPDDSLTIGEISRRTGVPHSALHYYESLGLISSHRTAGNQRRYARHMVRRISLLVVAKRLSIPLADVQVAFQPLPHEERPSTADWRRVSTRWKQILQERRRQIERLEHELNGCIGCGCLSMKSCFLLNPQDALGEQGPGPQRV</sequence>
<dbReference type="PROSITE" id="PS50937">
    <property type="entry name" value="HTH_MERR_2"/>
    <property type="match status" value="1"/>
</dbReference>
<dbReference type="GO" id="GO:0003700">
    <property type="term" value="F:DNA-binding transcription factor activity"/>
    <property type="evidence" value="ECO:0007669"/>
    <property type="project" value="InterPro"/>
</dbReference>
<gene>
    <name evidence="9" type="ORF">VV02_00390</name>
</gene>
<dbReference type="InterPro" id="IPR015358">
    <property type="entry name" value="Tscrpt_reg_MerR_DNA-bd"/>
</dbReference>
<evidence type="ECO:0000256" key="5">
    <source>
        <dbReference type="ARBA" id="ARBA00023015"/>
    </source>
</evidence>
<dbReference type="InterPro" id="IPR010211">
    <property type="entry name" value="Redox-sen_tscrpt-act_SoxR"/>
</dbReference>
<keyword evidence="1" id="KW-0001">2Fe-2S</keyword>
<protein>
    <submittedName>
        <fullName evidence="9">Transcriptional regulator</fullName>
    </submittedName>
</protein>
<dbReference type="Pfam" id="PF09278">
    <property type="entry name" value="MerR-DNA-bind"/>
    <property type="match status" value="1"/>
</dbReference>
<dbReference type="PRINTS" id="PR00040">
    <property type="entry name" value="HTHMERR"/>
</dbReference>
<evidence type="ECO:0000313" key="9">
    <source>
        <dbReference type="EMBL" id="AKU14689.1"/>
    </source>
</evidence>
<dbReference type="EMBL" id="CP011112">
    <property type="protein sequence ID" value="AKU14689.1"/>
    <property type="molecule type" value="Genomic_DNA"/>
</dbReference>
<dbReference type="GO" id="GO:0003677">
    <property type="term" value="F:DNA binding"/>
    <property type="evidence" value="ECO:0007669"/>
    <property type="project" value="UniProtKB-KW"/>
</dbReference>
<keyword evidence="10" id="KW-1185">Reference proteome</keyword>